<proteinExistence type="predicted"/>
<reference evidence="1 2" key="1">
    <citation type="journal article" date="2016" name="Mol. Biol. Evol.">
        <title>Comparative Genomics of Early-Diverging Mushroom-Forming Fungi Provides Insights into the Origins of Lignocellulose Decay Capabilities.</title>
        <authorList>
            <person name="Nagy L.G."/>
            <person name="Riley R."/>
            <person name="Tritt A."/>
            <person name="Adam C."/>
            <person name="Daum C."/>
            <person name="Floudas D."/>
            <person name="Sun H."/>
            <person name="Yadav J.S."/>
            <person name="Pangilinan J."/>
            <person name="Larsson K.H."/>
            <person name="Matsuura K."/>
            <person name="Barry K."/>
            <person name="Labutti K."/>
            <person name="Kuo R."/>
            <person name="Ohm R.A."/>
            <person name="Bhattacharya S.S."/>
            <person name="Shirouzu T."/>
            <person name="Yoshinaga Y."/>
            <person name="Martin F.M."/>
            <person name="Grigoriev I.V."/>
            <person name="Hibbett D.S."/>
        </authorList>
    </citation>
    <scope>NUCLEOTIDE SEQUENCE [LARGE SCALE GENOMIC DNA]</scope>
    <source>
        <strain evidence="1 2">93-53</strain>
    </source>
</reference>
<gene>
    <name evidence="1" type="ORF">LAESUDRAFT_715766</name>
</gene>
<dbReference type="AlphaFoldDB" id="A0A165D6E4"/>
<dbReference type="PANTHER" id="PTHR32332">
    <property type="entry name" value="2-NITROPROPANE DIOXYGENASE"/>
    <property type="match status" value="1"/>
</dbReference>
<dbReference type="STRING" id="1314785.A0A165D6E4"/>
<dbReference type="PANTHER" id="PTHR32332:SF31">
    <property type="entry name" value="2-NITROPROPANE DIOXYGENASE FAMILY, PUTATIVE (AFU_ORTHOLOGUE AFUA_2G09850)-RELATED"/>
    <property type="match status" value="1"/>
</dbReference>
<sequence length="237" mass="25610">MFNNEADPRLASLLDKAPVAVWFACGQDLGKYVKQVRARDATRDHKTFVFITVNAVEEAERASNERKADVLVAEGAEAGGRKSIYSPPTEKFLWLVLEAVPTGPPVLAAGGINTGVQISALLCMFPGEMKKVLVEAGPDSTSRSPAYDLAFPPNVWLKGIEACCITEKTVADFEKGLRPENRKANMASGKEEYLLTYAGTGVQDLNKIESTSGVMQSLQNEIIAALKTRAPQLLGQP</sequence>
<dbReference type="Gene3D" id="3.20.20.70">
    <property type="entry name" value="Aldolase class I"/>
    <property type="match status" value="1"/>
</dbReference>
<name>A0A165D6E4_9APHY</name>
<dbReference type="EMBL" id="KV427638">
    <property type="protein sequence ID" value="KZT04238.1"/>
    <property type="molecule type" value="Genomic_DNA"/>
</dbReference>
<dbReference type="InParanoid" id="A0A165D6E4"/>
<dbReference type="Proteomes" id="UP000076871">
    <property type="component" value="Unassembled WGS sequence"/>
</dbReference>
<organism evidence="1 2">
    <name type="scientific">Laetiporus sulphureus 93-53</name>
    <dbReference type="NCBI Taxonomy" id="1314785"/>
    <lineage>
        <taxon>Eukaryota</taxon>
        <taxon>Fungi</taxon>
        <taxon>Dikarya</taxon>
        <taxon>Basidiomycota</taxon>
        <taxon>Agaricomycotina</taxon>
        <taxon>Agaricomycetes</taxon>
        <taxon>Polyporales</taxon>
        <taxon>Laetiporus</taxon>
    </lineage>
</organism>
<dbReference type="RefSeq" id="XP_040761978.1">
    <property type="nucleotide sequence ID" value="XM_040907185.1"/>
</dbReference>
<dbReference type="InterPro" id="IPR013785">
    <property type="entry name" value="Aldolase_TIM"/>
</dbReference>
<dbReference type="OrthoDB" id="2349068at2759"/>
<dbReference type="Pfam" id="PF03060">
    <property type="entry name" value="NMO"/>
    <property type="match status" value="1"/>
</dbReference>
<keyword evidence="2" id="KW-1185">Reference proteome</keyword>
<accession>A0A165D6E4</accession>
<protein>
    <submittedName>
        <fullName evidence="1">Uncharacterized protein</fullName>
    </submittedName>
</protein>
<dbReference type="GeneID" id="63824214"/>
<dbReference type="SUPFAM" id="SSF51412">
    <property type="entry name" value="Inosine monophosphate dehydrogenase (IMPDH)"/>
    <property type="match status" value="1"/>
</dbReference>
<evidence type="ECO:0000313" key="1">
    <source>
        <dbReference type="EMBL" id="KZT04238.1"/>
    </source>
</evidence>
<evidence type="ECO:0000313" key="2">
    <source>
        <dbReference type="Proteomes" id="UP000076871"/>
    </source>
</evidence>